<dbReference type="SUPFAM" id="SSF49464">
    <property type="entry name" value="Carboxypeptidase regulatory domain-like"/>
    <property type="match status" value="1"/>
</dbReference>
<dbReference type="InterPro" id="IPR008969">
    <property type="entry name" value="CarboxyPept-like_regulatory"/>
</dbReference>
<reference evidence="3 4" key="1">
    <citation type="journal article" date="2019" name="Nat. Microbiol.">
        <title>Mediterranean grassland soil C-N compound turnover is dependent on rainfall and depth, and is mediated by genomically divergent microorganisms.</title>
        <authorList>
            <person name="Diamond S."/>
            <person name="Andeer P.F."/>
            <person name="Li Z."/>
            <person name="Crits-Christoph A."/>
            <person name="Burstein D."/>
            <person name="Anantharaman K."/>
            <person name="Lane K.R."/>
            <person name="Thomas B.C."/>
            <person name="Pan C."/>
            <person name="Northen T.R."/>
            <person name="Banfield J.F."/>
        </authorList>
    </citation>
    <scope>NUCLEOTIDE SEQUENCE [LARGE SCALE GENOMIC DNA]</scope>
    <source>
        <strain evidence="3">WS_10</strain>
    </source>
</reference>
<dbReference type="Gene3D" id="2.60.40.1120">
    <property type="entry name" value="Carboxypeptidase-like, regulatory domain"/>
    <property type="match status" value="1"/>
</dbReference>
<name>A0A538U9J9_UNCEI</name>
<accession>A0A538U9J9</accession>
<protein>
    <recommendedName>
        <fullName evidence="2">Putative zinc-finger domain-containing protein</fullName>
    </recommendedName>
</protein>
<gene>
    <name evidence="3" type="ORF">E6K80_02580</name>
</gene>
<organism evidence="3 4">
    <name type="scientific">Eiseniibacteriota bacterium</name>
    <dbReference type="NCBI Taxonomy" id="2212470"/>
    <lineage>
        <taxon>Bacteria</taxon>
        <taxon>Candidatus Eiseniibacteriota</taxon>
    </lineage>
</organism>
<dbReference type="AlphaFoldDB" id="A0A538U9J9"/>
<evidence type="ECO:0000256" key="1">
    <source>
        <dbReference type="SAM" id="MobiDB-lite"/>
    </source>
</evidence>
<feature type="region of interest" description="Disordered" evidence="1">
    <location>
        <begin position="121"/>
        <end position="240"/>
    </location>
</feature>
<dbReference type="InterPro" id="IPR041916">
    <property type="entry name" value="Anti_sigma_zinc_sf"/>
</dbReference>
<feature type="domain" description="Putative zinc-finger" evidence="2">
    <location>
        <begin position="9"/>
        <end position="36"/>
    </location>
</feature>
<dbReference type="Proteomes" id="UP000319836">
    <property type="component" value="Unassembled WGS sequence"/>
</dbReference>
<feature type="region of interest" description="Disordered" evidence="1">
    <location>
        <begin position="376"/>
        <end position="402"/>
    </location>
</feature>
<dbReference type="InterPro" id="IPR027383">
    <property type="entry name" value="Znf_put"/>
</dbReference>
<comment type="caution">
    <text evidence="3">The sequence shown here is derived from an EMBL/GenBank/DDBJ whole genome shotgun (WGS) entry which is preliminary data.</text>
</comment>
<dbReference type="Gene3D" id="1.10.10.1320">
    <property type="entry name" value="Anti-sigma factor, zinc-finger domain"/>
    <property type="match status" value="1"/>
</dbReference>
<proteinExistence type="predicted"/>
<dbReference type="EMBL" id="VBPA01000055">
    <property type="protein sequence ID" value="TMQ72520.1"/>
    <property type="molecule type" value="Genomic_DNA"/>
</dbReference>
<dbReference type="Pfam" id="PF13490">
    <property type="entry name" value="zf-HC2"/>
    <property type="match status" value="1"/>
</dbReference>
<evidence type="ECO:0000313" key="4">
    <source>
        <dbReference type="Proteomes" id="UP000319836"/>
    </source>
</evidence>
<sequence>MTHLDPQTLSAMLDAALEGAARARAERHLAECASCRDRLAALAAQEAGLRPVLRHDPGAAYFETFAARVEDRIRAAGLSGAQSRLGSQGWLGWLSSPRRLASFGAIAAVVVGAAIVMLTSGPQRSPLENPELATRARQAAPSRTAPLPPSAARKESTPSGFRAAPMTALDESAPQEGAPEKKQPAGAPRAPSANEQPAPSVHEHELAQAAPQSAAPAPAGAAAPQRAMEVRRSASGEDVPVRRERAGFAEPPPAPVSGGDLKLAKPRAAQPLEQLSASTRVMAVNGVISLCGRVVDVQQRPIVGATVAMADTGLVTSADANGHFCLPVALGLHELTVMAIGYEPARHQIRVEGESVETQVTLRAVSVLDRSGSLTLDKRSDGASGTSLGPLQKFAGPPTAPRASTARALSARAESLRTALAFDRAAEAWAKAADKSRDEAGNEARYRLAETRFKAWQLAPTRMRATAARRAIDTFLALAPTGPHRESAVRWRRQLGK</sequence>
<evidence type="ECO:0000259" key="2">
    <source>
        <dbReference type="Pfam" id="PF13490"/>
    </source>
</evidence>
<feature type="compositionally biased region" description="Basic and acidic residues" evidence="1">
    <location>
        <begin position="228"/>
        <end position="240"/>
    </location>
</feature>
<feature type="compositionally biased region" description="Low complexity" evidence="1">
    <location>
        <begin position="207"/>
        <end position="227"/>
    </location>
</feature>
<dbReference type="Pfam" id="PF13620">
    <property type="entry name" value="CarboxypepD_reg"/>
    <property type="match status" value="1"/>
</dbReference>
<evidence type="ECO:0000313" key="3">
    <source>
        <dbReference type="EMBL" id="TMQ72520.1"/>
    </source>
</evidence>